<dbReference type="InParanoid" id="A0A0P0XEN7"/>
<protein>
    <submittedName>
        <fullName evidence="2">Os08g0326450 protein</fullName>
    </submittedName>
</protein>
<evidence type="ECO:0000313" key="3">
    <source>
        <dbReference type="Proteomes" id="UP000059680"/>
    </source>
</evidence>
<feature type="region of interest" description="Disordered" evidence="1">
    <location>
        <begin position="1"/>
        <end position="24"/>
    </location>
</feature>
<reference evidence="2 3" key="3">
    <citation type="journal article" date="2013" name="Rice">
        <title>Improvement of the Oryza sativa Nipponbare reference genome using next generation sequence and optical map data.</title>
        <authorList>
            <person name="Kawahara Y."/>
            <person name="de la Bastide M."/>
            <person name="Hamilton J.P."/>
            <person name="Kanamori H."/>
            <person name="McCombie W.R."/>
            <person name="Ouyang S."/>
            <person name="Schwartz D.C."/>
            <person name="Tanaka T."/>
            <person name="Wu J."/>
            <person name="Zhou S."/>
            <person name="Childs K.L."/>
            <person name="Davidson R.M."/>
            <person name="Lin H."/>
            <person name="Quesada-Ocampo L."/>
            <person name="Vaillancourt B."/>
            <person name="Sakai H."/>
            <person name="Lee S.S."/>
            <person name="Kim J."/>
            <person name="Numa H."/>
            <person name="Itoh T."/>
            <person name="Buell C.R."/>
            <person name="Matsumoto T."/>
        </authorList>
    </citation>
    <scope>NUCLEOTIDE SEQUENCE [LARGE SCALE GENOMIC DNA]</scope>
    <source>
        <strain evidence="3">cv. Nipponbare</strain>
    </source>
</reference>
<proteinExistence type="predicted"/>
<reference evidence="2 3" key="2">
    <citation type="journal article" date="2013" name="Plant Cell Physiol.">
        <title>Rice Annotation Project Database (RAP-DB): an integrative and interactive database for rice genomics.</title>
        <authorList>
            <person name="Sakai H."/>
            <person name="Lee S.S."/>
            <person name="Tanaka T."/>
            <person name="Numa H."/>
            <person name="Kim J."/>
            <person name="Kawahara Y."/>
            <person name="Wakimoto H."/>
            <person name="Yang C.C."/>
            <person name="Iwamoto M."/>
            <person name="Abe T."/>
            <person name="Yamada Y."/>
            <person name="Muto A."/>
            <person name="Inokuchi H."/>
            <person name="Ikemura T."/>
            <person name="Matsumoto T."/>
            <person name="Sasaki T."/>
            <person name="Itoh T."/>
        </authorList>
    </citation>
    <scope>NUCLEOTIDE SEQUENCE [LARGE SCALE GENOMIC DNA]</scope>
    <source>
        <strain evidence="3">cv. Nipponbare</strain>
    </source>
</reference>
<name>A0A0P0XEN7_ORYSJ</name>
<accession>A0A0P0XEN7</accession>
<organism evidence="2 3">
    <name type="scientific">Oryza sativa subsp. japonica</name>
    <name type="common">Rice</name>
    <dbReference type="NCBI Taxonomy" id="39947"/>
    <lineage>
        <taxon>Eukaryota</taxon>
        <taxon>Viridiplantae</taxon>
        <taxon>Streptophyta</taxon>
        <taxon>Embryophyta</taxon>
        <taxon>Tracheophyta</taxon>
        <taxon>Spermatophyta</taxon>
        <taxon>Magnoliopsida</taxon>
        <taxon>Liliopsida</taxon>
        <taxon>Poales</taxon>
        <taxon>Poaceae</taxon>
        <taxon>BOP clade</taxon>
        <taxon>Oryzoideae</taxon>
        <taxon>Oryzeae</taxon>
        <taxon>Oryzinae</taxon>
        <taxon>Oryza</taxon>
        <taxon>Oryza sativa</taxon>
    </lineage>
</organism>
<evidence type="ECO:0000313" key="2">
    <source>
        <dbReference type="EMBL" id="BAT04905.1"/>
    </source>
</evidence>
<evidence type="ECO:0000256" key="1">
    <source>
        <dbReference type="SAM" id="MobiDB-lite"/>
    </source>
</evidence>
<dbReference type="PaxDb" id="39947-A0A0P0XEN7"/>
<keyword evidence="3" id="KW-1185">Reference proteome</keyword>
<reference evidence="3" key="1">
    <citation type="journal article" date="2005" name="Nature">
        <title>The map-based sequence of the rice genome.</title>
        <authorList>
            <consortium name="International rice genome sequencing project (IRGSP)"/>
            <person name="Matsumoto T."/>
            <person name="Wu J."/>
            <person name="Kanamori H."/>
            <person name="Katayose Y."/>
            <person name="Fujisawa M."/>
            <person name="Namiki N."/>
            <person name="Mizuno H."/>
            <person name="Yamamoto K."/>
            <person name="Antonio B.A."/>
            <person name="Baba T."/>
            <person name="Sakata K."/>
            <person name="Nagamura Y."/>
            <person name="Aoki H."/>
            <person name="Arikawa K."/>
            <person name="Arita K."/>
            <person name="Bito T."/>
            <person name="Chiden Y."/>
            <person name="Fujitsuka N."/>
            <person name="Fukunaka R."/>
            <person name="Hamada M."/>
            <person name="Harada C."/>
            <person name="Hayashi A."/>
            <person name="Hijishita S."/>
            <person name="Honda M."/>
            <person name="Hosokawa S."/>
            <person name="Ichikawa Y."/>
            <person name="Idonuma A."/>
            <person name="Iijima M."/>
            <person name="Ikeda M."/>
            <person name="Ikeno M."/>
            <person name="Ito K."/>
            <person name="Ito S."/>
            <person name="Ito T."/>
            <person name="Ito Y."/>
            <person name="Ito Y."/>
            <person name="Iwabuchi A."/>
            <person name="Kamiya K."/>
            <person name="Karasawa W."/>
            <person name="Kurita K."/>
            <person name="Katagiri S."/>
            <person name="Kikuta A."/>
            <person name="Kobayashi H."/>
            <person name="Kobayashi N."/>
            <person name="Machita K."/>
            <person name="Maehara T."/>
            <person name="Masukawa M."/>
            <person name="Mizubayashi T."/>
            <person name="Mukai Y."/>
            <person name="Nagasaki H."/>
            <person name="Nagata Y."/>
            <person name="Naito S."/>
            <person name="Nakashima M."/>
            <person name="Nakama Y."/>
            <person name="Nakamichi Y."/>
            <person name="Nakamura M."/>
            <person name="Meguro A."/>
            <person name="Negishi M."/>
            <person name="Ohta I."/>
            <person name="Ohta T."/>
            <person name="Okamoto M."/>
            <person name="Ono N."/>
            <person name="Saji S."/>
            <person name="Sakaguchi M."/>
            <person name="Sakai K."/>
            <person name="Shibata M."/>
            <person name="Shimokawa T."/>
            <person name="Song J."/>
            <person name="Takazaki Y."/>
            <person name="Terasawa K."/>
            <person name="Tsugane M."/>
            <person name="Tsuji K."/>
            <person name="Ueda S."/>
            <person name="Waki K."/>
            <person name="Yamagata H."/>
            <person name="Yamamoto M."/>
            <person name="Yamamoto S."/>
            <person name="Yamane H."/>
            <person name="Yoshiki S."/>
            <person name="Yoshihara R."/>
            <person name="Yukawa K."/>
            <person name="Zhong H."/>
            <person name="Yano M."/>
            <person name="Yuan Q."/>
            <person name="Ouyang S."/>
            <person name="Liu J."/>
            <person name="Jones K.M."/>
            <person name="Gansberger K."/>
            <person name="Moffat K."/>
            <person name="Hill J."/>
            <person name="Bera J."/>
            <person name="Fadrosh D."/>
            <person name="Jin S."/>
            <person name="Johri S."/>
            <person name="Kim M."/>
            <person name="Overton L."/>
            <person name="Reardon M."/>
            <person name="Tsitrin T."/>
            <person name="Vuong H."/>
            <person name="Weaver B."/>
            <person name="Ciecko A."/>
            <person name="Tallon L."/>
            <person name="Jackson J."/>
            <person name="Pai G."/>
            <person name="Aken S.V."/>
            <person name="Utterback T."/>
            <person name="Reidmuller S."/>
            <person name="Feldblyum T."/>
            <person name="Hsiao J."/>
            <person name="Zismann V."/>
            <person name="Iobst S."/>
            <person name="de Vazeille A.R."/>
            <person name="Buell C.R."/>
            <person name="Ying K."/>
            <person name="Li Y."/>
            <person name="Lu T."/>
            <person name="Huang Y."/>
            <person name="Zhao Q."/>
            <person name="Feng Q."/>
            <person name="Zhang L."/>
            <person name="Zhu J."/>
            <person name="Weng Q."/>
            <person name="Mu J."/>
            <person name="Lu Y."/>
            <person name="Fan D."/>
            <person name="Liu Y."/>
            <person name="Guan J."/>
            <person name="Zhang Y."/>
            <person name="Yu S."/>
            <person name="Liu X."/>
            <person name="Zhang Y."/>
            <person name="Hong G."/>
            <person name="Han B."/>
            <person name="Choisne N."/>
            <person name="Demange N."/>
            <person name="Orjeda G."/>
            <person name="Samain S."/>
            <person name="Cattolico L."/>
            <person name="Pelletier E."/>
            <person name="Couloux A."/>
            <person name="Segurens B."/>
            <person name="Wincker P."/>
            <person name="D'Hont A."/>
            <person name="Scarpelli C."/>
            <person name="Weissenbach J."/>
            <person name="Salanoubat M."/>
            <person name="Quetier F."/>
            <person name="Yu Y."/>
            <person name="Kim H.R."/>
            <person name="Rambo T."/>
            <person name="Currie J."/>
            <person name="Collura K."/>
            <person name="Luo M."/>
            <person name="Yang T."/>
            <person name="Ammiraju J.S.S."/>
            <person name="Engler F."/>
            <person name="Soderlund C."/>
            <person name="Wing R.A."/>
            <person name="Palmer L.E."/>
            <person name="de la Bastide M."/>
            <person name="Spiegel L."/>
            <person name="Nascimento L."/>
            <person name="Zutavern T."/>
            <person name="O'Shaughnessy A."/>
            <person name="Dike S."/>
            <person name="Dedhia N."/>
            <person name="Preston R."/>
            <person name="Balija V."/>
            <person name="McCombie W.R."/>
            <person name="Chow T."/>
            <person name="Chen H."/>
            <person name="Chung M."/>
            <person name="Chen C."/>
            <person name="Shaw J."/>
            <person name="Wu H."/>
            <person name="Hsiao K."/>
            <person name="Chao Y."/>
            <person name="Chu M."/>
            <person name="Cheng C."/>
            <person name="Hour A."/>
            <person name="Lee P."/>
            <person name="Lin S."/>
            <person name="Lin Y."/>
            <person name="Liou J."/>
            <person name="Liu S."/>
            <person name="Hsing Y."/>
            <person name="Raghuvanshi S."/>
            <person name="Mohanty A."/>
            <person name="Bharti A.K."/>
            <person name="Gaur A."/>
            <person name="Gupta V."/>
            <person name="Kumar D."/>
            <person name="Ravi V."/>
            <person name="Vij S."/>
            <person name="Kapur A."/>
            <person name="Khurana P."/>
            <person name="Khurana P."/>
            <person name="Khurana J.P."/>
            <person name="Tyagi A.K."/>
            <person name="Gaikwad K."/>
            <person name="Singh A."/>
            <person name="Dalal V."/>
            <person name="Srivastava S."/>
            <person name="Dixit A."/>
            <person name="Pal A.K."/>
            <person name="Ghazi I.A."/>
            <person name="Yadav M."/>
            <person name="Pandit A."/>
            <person name="Bhargava A."/>
            <person name="Sureshbabu K."/>
            <person name="Batra K."/>
            <person name="Sharma T.R."/>
            <person name="Mohapatra T."/>
            <person name="Singh N.K."/>
            <person name="Messing J."/>
            <person name="Nelson A.B."/>
            <person name="Fuks G."/>
            <person name="Kavchok S."/>
            <person name="Keizer G."/>
            <person name="Linton E."/>
            <person name="Llaca V."/>
            <person name="Song R."/>
            <person name="Tanyolac B."/>
            <person name="Young S."/>
            <person name="Ho-Il K."/>
            <person name="Hahn J.H."/>
            <person name="Sangsakoo G."/>
            <person name="Vanavichit A."/>
            <person name="de Mattos Luiz.A.T."/>
            <person name="Zimmer P.D."/>
            <person name="Malone G."/>
            <person name="Dellagostin O."/>
            <person name="de Oliveira A.C."/>
            <person name="Bevan M."/>
            <person name="Bancroft I."/>
            <person name="Minx P."/>
            <person name="Cordum H."/>
            <person name="Wilson R."/>
            <person name="Cheng Z."/>
            <person name="Jin W."/>
            <person name="Jiang J."/>
            <person name="Leong S.A."/>
            <person name="Iwama H."/>
            <person name="Gojobori T."/>
            <person name="Itoh T."/>
            <person name="Niimura Y."/>
            <person name="Fujii Y."/>
            <person name="Habara T."/>
            <person name="Sakai H."/>
            <person name="Sato Y."/>
            <person name="Wilson G."/>
            <person name="Kumar K."/>
            <person name="McCouch S."/>
            <person name="Juretic N."/>
            <person name="Hoen D."/>
            <person name="Wright S."/>
            <person name="Bruskiewich R."/>
            <person name="Bureau T."/>
            <person name="Miyao A."/>
            <person name="Hirochika H."/>
            <person name="Nishikawa T."/>
            <person name="Kadowaki K."/>
            <person name="Sugiura M."/>
            <person name="Burr B."/>
            <person name="Sasaki T."/>
        </authorList>
    </citation>
    <scope>NUCLEOTIDE SEQUENCE [LARGE SCALE GENOMIC DNA]</scope>
    <source>
        <strain evidence="3">cv. Nipponbare</strain>
    </source>
</reference>
<sequence>MADEEVEAMESKKGKEKKKKVKEKDGVVVSLSPSERKFEVKKEERAPALLAADVVKVVGLLDCSRSVLRRRLGTGDWGLGAAIPADAMFDAAAVGVA</sequence>
<dbReference type="AlphaFoldDB" id="A0A0P0XEN7"/>
<dbReference type="EMBL" id="AP014964">
    <property type="protein sequence ID" value="BAT04905.1"/>
    <property type="molecule type" value="Genomic_DNA"/>
</dbReference>
<dbReference type="Proteomes" id="UP000059680">
    <property type="component" value="Chromosome 8"/>
</dbReference>
<gene>
    <name evidence="2" type="ordered locus">Os08g0326450</name>
    <name evidence="2" type="ORF">OSNPB_080326450</name>
</gene>